<keyword evidence="3" id="KW-0238">DNA-binding</keyword>
<accession>A0A835S6Z9</accession>
<comment type="subcellular location">
    <subcellularLocation>
        <location evidence="1">Nucleus</location>
    </subcellularLocation>
</comment>
<feature type="domain" description="BZIP" evidence="7">
    <location>
        <begin position="14"/>
        <end position="64"/>
    </location>
</feature>
<dbReference type="InterPro" id="IPR045314">
    <property type="entry name" value="bZIP_plant_GBF1"/>
</dbReference>
<dbReference type="FunFam" id="1.20.5.170:FF:000020">
    <property type="entry name" value="BZIP transcription factor"/>
    <property type="match status" value="1"/>
</dbReference>
<dbReference type="InterPro" id="IPR004827">
    <property type="entry name" value="bZIP"/>
</dbReference>
<keyword evidence="2" id="KW-0805">Transcription regulation</keyword>
<evidence type="ECO:0000256" key="1">
    <source>
        <dbReference type="ARBA" id="ARBA00004123"/>
    </source>
</evidence>
<evidence type="ECO:0000256" key="5">
    <source>
        <dbReference type="ARBA" id="ARBA00023242"/>
    </source>
</evidence>
<dbReference type="Pfam" id="PF00170">
    <property type="entry name" value="bZIP_1"/>
    <property type="match status" value="1"/>
</dbReference>
<protein>
    <recommendedName>
        <fullName evidence="7">BZIP domain-containing protein</fullName>
    </recommendedName>
</protein>
<evidence type="ECO:0000313" key="8">
    <source>
        <dbReference type="EMBL" id="KAG0501555.1"/>
    </source>
</evidence>
<evidence type="ECO:0000256" key="6">
    <source>
        <dbReference type="SAM" id="Coils"/>
    </source>
</evidence>
<name>A0A835S6Z9_VANPL</name>
<dbReference type="GO" id="GO:0003677">
    <property type="term" value="F:DNA binding"/>
    <property type="evidence" value="ECO:0007669"/>
    <property type="project" value="UniProtKB-KW"/>
</dbReference>
<keyword evidence="6" id="KW-0175">Coiled coil</keyword>
<dbReference type="Gene3D" id="1.20.5.170">
    <property type="match status" value="1"/>
</dbReference>
<evidence type="ECO:0000256" key="4">
    <source>
        <dbReference type="ARBA" id="ARBA00023163"/>
    </source>
</evidence>
<dbReference type="AlphaFoldDB" id="A0A835S6Z9"/>
<keyword evidence="5" id="KW-0539">Nucleus</keyword>
<organism evidence="8 9">
    <name type="scientific">Vanilla planifolia</name>
    <name type="common">Vanilla</name>
    <dbReference type="NCBI Taxonomy" id="51239"/>
    <lineage>
        <taxon>Eukaryota</taxon>
        <taxon>Viridiplantae</taxon>
        <taxon>Streptophyta</taxon>
        <taxon>Embryophyta</taxon>
        <taxon>Tracheophyta</taxon>
        <taxon>Spermatophyta</taxon>
        <taxon>Magnoliopsida</taxon>
        <taxon>Liliopsida</taxon>
        <taxon>Asparagales</taxon>
        <taxon>Orchidaceae</taxon>
        <taxon>Vanilloideae</taxon>
        <taxon>Vanilleae</taxon>
        <taxon>Vanilla</taxon>
    </lineage>
</organism>
<dbReference type="GO" id="GO:0003700">
    <property type="term" value="F:DNA-binding transcription factor activity"/>
    <property type="evidence" value="ECO:0007669"/>
    <property type="project" value="InterPro"/>
</dbReference>
<evidence type="ECO:0000256" key="2">
    <source>
        <dbReference type="ARBA" id="ARBA00023015"/>
    </source>
</evidence>
<dbReference type="Proteomes" id="UP000639772">
    <property type="component" value="Chromosome 1"/>
</dbReference>
<dbReference type="SMART" id="SM00338">
    <property type="entry name" value="BRLZ"/>
    <property type="match status" value="1"/>
</dbReference>
<dbReference type="PANTHER" id="PTHR46324:SF26">
    <property type="entry name" value="OS02G0728001 PROTEIN"/>
    <property type="match status" value="1"/>
</dbReference>
<dbReference type="InterPro" id="IPR044521">
    <property type="entry name" value="AtbZIP8/43"/>
</dbReference>
<keyword evidence="4" id="KW-0804">Transcription</keyword>
<dbReference type="InterPro" id="IPR046347">
    <property type="entry name" value="bZIP_sf"/>
</dbReference>
<dbReference type="OrthoDB" id="551672at2759"/>
<reference evidence="8 9" key="1">
    <citation type="journal article" date="2020" name="Nat. Food">
        <title>A phased Vanilla planifolia genome enables genetic improvement of flavour and production.</title>
        <authorList>
            <person name="Hasing T."/>
            <person name="Tang H."/>
            <person name="Brym M."/>
            <person name="Khazi F."/>
            <person name="Huang T."/>
            <person name="Chambers A.H."/>
        </authorList>
    </citation>
    <scope>NUCLEOTIDE SEQUENCE [LARGE SCALE GENOMIC DNA]</scope>
    <source>
        <tissue evidence="8">Leaf</tissue>
    </source>
</reference>
<dbReference type="EMBL" id="JADCNM010000001">
    <property type="protein sequence ID" value="KAG0501555.1"/>
    <property type="molecule type" value="Genomic_DNA"/>
</dbReference>
<dbReference type="PROSITE" id="PS00036">
    <property type="entry name" value="BZIP_BASIC"/>
    <property type="match status" value="1"/>
</dbReference>
<evidence type="ECO:0000259" key="7">
    <source>
        <dbReference type="PROSITE" id="PS50217"/>
    </source>
</evidence>
<evidence type="ECO:0000313" key="9">
    <source>
        <dbReference type="Proteomes" id="UP000639772"/>
    </source>
</evidence>
<gene>
    <name evidence="8" type="ORF">HPP92_001627</name>
</gene>
<evidence type="ECO:0000256" key="3">
    <source>
        <dbReference type="ARBA" id="ARBA00023125"/>
    </source>
</evidence>
<proteinExistence type="predicted"/>
<dbReference type="PANTHER" id="PTHR46324">
    <property type="entry name" value="BASIC LEUCINE ZIPPER 43-RELATED"/>
    <property type="match status" value="1"/>
</dbReference>
<dbReference type="GO" id="GO:0005634">
    <property type="term" value="C:nucleus"/>
    <property type="evidence" value="ECO:0007669"/>
    <property type="project" value="UniProtKB-SubCell"/>
</dbReference>
<sequence>MDSAASVAEQAAADLRRFRRMVSNREAARRSRLRKQRQLEDLRSRVGRLRLQKRTMSEHLASVSVVTAAYIQDNDRLAAEFAALRSRLSDIRRWPPESFRLAGLESF</sequence>
<dbReference type="SUPFAM" id="SSF57959">
    <property type="entry name" value="Leucine zipper domain"/>
    <property type="match status" value="1"/>
</dbReference>
<feature type="coiled-coil region" evidence="6">
    <location>
        <begin position="25"/>
        <end position="52"/>
    </location>
</feature>
<dbReference type="CDD" id="cd14702">
    <property type="entry name" value="bZIP_plant_GBF1"/>
    <property type="match status" value="1"/>
</dbReference>
<comment type="caution">
    <text evidence="8">The sequence shown here is derived from an EMBL/GenBank/DDBJ whole genome shotgun (WGS) entry which is preliminary data.</text>
</comment>
<dbReference type="PROSITE" id="PS50217">
    <property type="entry name" value="BZIP"/>
    <property type="match status" value="1"/>
</dbReference>